<protein>
    <submittedName>
        <fullName evidence="2">Class I SAM-dependent methyltransferase</fullName>
    </submittedName>
</protein>
<evidence type="ECO:0000313" key="2">
    <source>
        <dbReference type="EMBL" id="QQO08361.1"/>
    </source>
</evidence>
<feature type="domain" description="Methyltransferase type 11" evidence="1">
    <location>
        <begin position="62"/>
        <end position="157"/>
    </location>
</feature>
<gene>
    <name evidence="2" type="ORF">JFL75_15690</name>
</gene>
<dbReference type="Gene3D" id="3.40.50.150">
    <property type="entry name" value="Vaccinia Virus protein VP39"/>
    <property type="match status" value="1"/>
</dbReference>
<dbReference type="GO" id="GO:0032259">
    <property type="term" value="P:methylation"/>
    <property type="evidence" value="ECO:0007669"/>
    <property type="project" value="UniProtKB-KW"/>
</dbReference>
<evidence type="ECO:0000259" key="1">
    <source>
        <dbReference type="Pfam" id="PF08241"/>
    </source>
</evidence>
<dbReference type="SUPFAM" id="SSF53335">
    <property type="entry name" value="S-adenosyl-L-methionine-dependent methyltransferases"/>
    <property type="match status" value="1"/>
</dbReference>
<dbReference type="InterPro" id="IPR029063">
    <property type="entry name" value="SAM-dependent_MTases_sf"/>
</dbReference>
<dbReference type="InterPro" id="IPR013216">
    <property type="entry name" value="Methyltransf_11"/>
</dbReference>
<dbReference type="CDD" id="cd02440">
    <property type="entry name" value="AdoMet_MTases"/>
    <property type="match status" value="1"/>
</dbReference>
<dbReference type="RefSeq" id="WP_215625667.1">
    <property type="nucleotide sequence ID" value="NZ_CP067089.2"/>
</dbReference>
<keyword evidence="2" id="KW-0808">Transferase</keyword>
<dbReference type="Proteomes" id="UP000595917">
    <property type="component" value="Chromosome"/>
</dbReference>
<sequence>MDIASYNCDAWEEEVKKRNKWTVPADSETIAAARKGIFSLLLTPAIPVPGGWLGDIAGKDILCLASGGGQQGPVLAAAGATVTVFDNCGAQLNQDRLAAERESLKLNCVRGDMRDLSAFPDGSFDLIVHPVSNVFVAPIQPVWDECSRVLRPGGALLSGFCNPVIYIFDYTAWEKSKELRVRYGIPYSDLDDLPEAELKERIARKEPMEFGHSLDDQIGGQLRAGFSIAGFYEDTAGGGMLDPYIKTFIATRAVKQRL</sequence>
<evidence type="ECO:0000313" key="3">
    <source>
        <dbReference type="Proteomes" id="UP000595917"/>
    </source>
</evidence>
<dbReference type="GO" id="GO:0008757">
    <property type="term" value="F:S-adenosylmethionine-dependent methyltransferase activity"/>
    <property type="evidence" value="ECO:0007669"/>
    <property type="project" value="InterPro"/>
</dbReference>
<accession>A0A7T8B9I5</accession>
<keyword evidence="2" id="KW-0489">Methyltransferase</keyword>
<proteinExistence type="predicted"/>
<organism evidence="2 3">
    <name type="scientific">Breznakiella homolactica</name>
    <dbReference type="NCBI Taxonomy" id="2798577"/>
    <lineage>
        <taxon>Bacteria</taxon>
        <taxon>Pseudomonadati</taxon>
        <taxon>Spirochaetota</taxon>
        <taxon>Spirochaetia</taxon>
        <taxon>Spirochaetales</taxon>
        <taxon>Breznakiellaceae</taxon>
        <taxon>Breznakiella</taxon>
    </lineage>
</organism>
<keyword evidence="3" id="KW-1185">Reference proteome</keyword>
<dbReference type="Pfam" id="PF08241">
    <property type="entry name" value="Methyltransf_11"/>
    <property type="match status" value="1"/>
</dbReference>
<dbReference type="KEGG" id="bhc:JFL75_15690"/>
<name>A0A7T8B9I5_9SPIR</name>
<dbReference type="AlphaFoldDB" id="A0A7T8B9I5"/>
<dbReference type="EMBL" id="CP067089">
    <property type="protein sequence ID" value="QQO08361.1"/>
    <property type="molecule type" value="Genomic_DNA"/>
</dbReference>
<reference evidence="2" key="1">
    <citation type="submission" date="2021-01" db="EMBL/GenBank/DDBJ databases">
        <title>Description of Breznakiella homolactica.</title>
        <authorList>
            <person name="Song Y."/>
            <person name="Brune A."/>
        </authorList>
    </citation>
    <scope>NUCLEOTIDE SEQUENCE</scope>
    <source>
        <strain evidence="2">RmG30</strain>
    </source>
</reference>